<gene>
    <name evidence="3" type="ORF">PCOR1329_LOCUS73928</name>
</gene>
<evidence type="ECO:0000256" key="1">
    <source>
        <dbReference type="SAM" id="MobiDB-lite"/>
    </source>
</evidence>
<dbReference type="Proteomes" id="UP001189429">
    <property type="component" value="Unassembled WGS sequence"/>
</dbReference>
<feature type="region of interest" description="Disordered" evidence="1">
    <location>
        <begin position="182"/>
        <end position="201"/>
    </location>
</feature>
<evidence type="ECO:0000313" key="4">
    <source>
        <dbReference type="Proteomes" id="UP001189429"/>
    </source>
</evidence>
<accession>A0ABN9X6T0</accession>
<keyword evidence="4" id="KW-1185">Reference proteome</keyword>
<dbReference type="EMBL" id="CAUYUJ010019985">
    <property type="protein sequence ID" value="CAK0895052.1"/>
    <property type="molecule type" value="Genomic_DNA"/>
</dbReference>
<proteinExistence type="predicted"/>
<evidence type="ECO:0000256" key="2">
    <source>
        <dbReference type="SAM" id="SignalP"/>
    </source>
</evidence>
<keyword evidence="2" id="KW-0732">Signal</keyword>
<feature type="chain" id="PRO_5046766387" description="Phospholipase B-like" evidence="2">
    <location>
        <begin position="19"/>
        <end position="228"/>
    </location>
</feature>
<sequence>MVAIVLTVTACLMARSRALVVKGEGDALTTELAEEVLANPEQDLPPPWDVIVNTPSDRDVGTVTEHPFAPAYELEVAESSLETTGTPAVAIRRILVAETRNATQPPPSYRTGGVGGRAVRHLNGVENPTGATTVWGWQRHRYFALKAWMDTKGDADLMAVHASGDPGLVCWLRREHRPLEVQPDHRSERRHADDCHGRRGEPSACGHGGFLRAEGLCCRCTQDRVPDC</sequence>
<reference evidence="3" key="1">
    <citation type="submission" date="2023-10" db="EMBL/GenBank/DDBJ databases">
        <authorList>
            <person name="Chen Y."/>
            <person name="Shah S."/>
            <person name="Dougan E. K."/>
            <person name="Thang M."/>
            <person name="Chan C."/>
        </authorList>
    </citation>
    <scope>NUCLEOTIDE SEQUENCE [LARGE SCALE GENOMIC DNA]</scope>
</reference>
<name>A0ABN9X6T0_9DINO</name>
<protein>
    <recommendedName>
        <fullName evidence="5">Phospholipase B-like</fullName>
    </recommendedName>
</protein>
<organism evidence="3 4">
    <name type="scientific">Prorocentrum cordatum</name>
    <dbReference type="NCBI Taxonomy" id="2364126"/>
    <lineage>
        <taxon>Eukaryota</taxon>
        <taxon>Sar</taxon>
        <taxon>Alveolata</taxon>
        <taxon>Dinophyceae</taxon>
        <taxon>Prorocentrales</taxon>
        <taxon>Prorocentraceae</taxon>
        <taxon>Prorocentrum</taxon>
    </lineage>
</organism>
<evidence type="ECO:0000313" key="3">
    <source>
        <dbReference type="EMBL" id="CAK0895052.1"/>
    </source>
</evidence>
<feature type="signal peptide" evidence="2">
    <location>
        <begin position="1"/>
        <end position="18"/>
    </location>
</feature>
<evidence type="ECO:0008006" key="5">
    <source>
        <dbReference type="Google" id="ProtNLM"/>
    </source>
</evidence>
<comment type="caution">
    <text evidence="3">The sequence shown here is derived from an EMBL/GenBank/DDBJ whole genome shotgun (WGS) entry which is preliminary data.</text>
</comment>